<evidence type="ECO:0000256" key="8">
    <source>
        <dbReference type="ARBA" id="ARBA00023180"/>
    </source>
</evidence>
<evidence type="ECO:0000256" key="5">
    <source>
        <dbReference type="ARBA" id="ARBA00023065"/>
    </source>
</evidence>
<name>A0ABM6LQ95_9GAMM</name>
<dbReference type="SUPFAM" id="SSF53850">
    <property type="entry name" value="Periplasmic binding protein-like II"/>
    <property type="match status" value="1"/>
</dbReference>
<feature type="domain" description="Solute-binding protein family 3/N-terminal" evidence="12">
    <location>
        <begin position="29"/>
        <end position="350"/>
    </location>
</feature>
<keyword evidence="5" id="KW-0406">Ion transport</keyword>
<dbReference type="Proteomes" id="UP000197717">
    <property type="component" value="Chromosome"/>
</dbReference>
<dbReference type="Gene3D" id="1.10.287.70">
    <property type="match status" value="1"/>
</dbReference>
<evidence type="ECO:0000259" key="13">
    <source>
        <dbReference type="SMART" id="SM00079"/>
    </source>
</evidence>
<reference evidence="14 15" key="1">
    <citation type="submission" date="2017-06" db="EMBL/GenBank/DDBJ databases">
        <title>Complete genome sequence of Idiomarina piscisalsi strain 10PY1A isolated from soil of Soudi Arabia.</title>
        <authorList>
            <person name="Kim M.-C."/>
            <person name="Jung B.K."/>
            <person name="Budiyanto F."/>
            <person name="Nzila A."/>
            <person name="Shin J.-H."/>
        </authorList>
    </citation>
    <scope>NUCLEOTIDE SEQUENCE [LARGE SCALE GENOMIC DNA]</scope>
    <source>
        <strain evidence="14 15">10PY1A</strain>
    </source>
</reference>
<dbReference type="SMART" id="SM00062">
    <property type="entry name" value="PBPb"/>
    <property type="match status" value="1"/>
</dbReference>
<keyword evidence="6 10" id="KW-0472">Membrane</keyword>
<evidence type="ECO:0000256" key="6">
    <source>
        <dbReference type="ARBA" id="ARBA00023136"/>
    </source>
</evidence>
<feature type="transmembrane region" description="Helical" evidence="10">
    <location>
        <begin position="138"/>
        <end position="159"/>
    </location>
</feature>
<dbReference type="Pfam" id="PF00497">
    <property type="entry name" value="SBP_bac_3"/>
    <property type="match status" value="1"/>
</dbReference>
<evidence type="ECO:0000313" key="14">
    <source>
        <dbReference type="EMBL" id="ASG64706.1"/>
    </source>
</evidence>
<evidence type="ECO:0000313" key="15">
    <source>
        <dbReference type="Proteomes" id="UP000197717"/>
    </source>
</evidence>
<protein>
    <submittedName>
        <fullName evidence="14">ABC transporter substrate-binding protein</fullName>
    </submittedName>
</protein>
<comment type="subcellular location">
    <subcellularLocation>
        <location evidence="1">Membrane</location>
        <topology evidence="1">Multi-pass membrane protein</topology>
    </subcellularLocation>
</comment>
<dbReference type="Gene3D" id="3.40.190.10">
    <property type="entry name" value="Periplasmic binding protein-like II"/>
    <property type="match status" value="2"/>
</dbReference>
<keyword evidence="11" id="KW-0732">Signal</keyword>
<evidence type="ECO:0000259" key="12">
    <source>
        <dbReference type="SMART" id="SM00062"/>
    </source>
</evidence>
<dbReference type="EMBL" id="CP022133">
    <property type="protein sequence ID" value="ASG64706.1"/>
    <property type="molecule type" value="Genomic_DNA"/>
</dbReference>
<feature type="chain" id="PRO_5045900413" evidence="11">
    <location>
        <begin position="25"/>
        <end position="356"/>
    </location>
</feature>
<keyword evidence="7" id="KW-0675">Receptor</keyword>
<evidence type="ECO:0000256" key="9">
    <source>
        <dbReference type="ARBA" id="ARBA00023303"/>
    </source>
</evidence>
<feature type="transmembrane region" description="Helical" evidence="10">
    <location>
        <begin position="204"/>
        <end position="225"/>
    </location>
</feature>
<evidence type="ECO:0000256" key="11">
    <source>
        <dbReference type="SAM" id="SignalP"/>
    </source>
</evidence>
<dbReference type="SUPFAM" id="SSF81324">
    <property type="entry name" value="Voltage-gated potassium channels"/>
    <property type="match status" value="1"/>
</dbReference>
<evidence type="ECO:0000256" key="4">
    <source>
        <dbReference type="ARBA" id="ARBA00022989"/>
    </source>
</evidence>
<dbReference type="InterPro" id="IPR001638">
    <property type="entry name" value="Solute-binding_3/MltF_N"/>
</dbReference>
<evidence type="ECO:0000256" key="2">
    <source>
        <dbReference type="ARBA" id="ARBA00022448"/>
    </source>
</evidence>
<feature type="domain" description="Ionotropic glutamate receptor C-terminal" evidence="13">
    <location>
        <begin position="29"/>
        <end position="348"/>
    </location>
</feature>
<evidence type="ECO:0000256" key="7">
    <source>
        <dbReference type="ARBA" id="ARBA00023170"/>
    </source>
</evidence>
<dbReference type="InterPro" id="IPR001320">
    <property type="entry name" value="Iontro_rcpt_C"/>
</dbReference>
<dbReference type="PRINTS" id="PR00169">
    <property type="entry name" value="KCHANNEL"/>
</dbReference>
<feature type="signal peptide" evidence="11">
    <location>
        <begin position="1"/>
        <end position="24"/>
    </location>
</feature>
<accession>A0ABM6LQ95</accession>
<keyword evidence="2" id="KW-0813">Transport</keyword>
<keyword evidence="4 10" id="KW-1133">Transmembrane helix</keyword>
<evidence type="ECO:0000256" key="10">
    <source>
        <dbReference type="SAM" id="Phobius"/>
    </source>
</evidence>
<keyword evidence="3 10" id="KW-0812">Transmembrane</keyword>
<dbReference type="Pfam" id="PF00060">
    <property type="entry name" value="Lig_chan"/>
    <property type="match status" value="1"/>
</dbReference>
<proteinExistence type="predicted"/>
<keyword evidence="15" id="KW-1185">Reference proteome</keyword>
<evidence type="ECO:0000256" key="1">
    <source>
        <dbReference type="ARBA" id="ARBA00004141"/>
    </source>
</evidence>
<sequence>MSLRFGLALLIMALSSTFTLNAHAQPEEPLKVAVRVNAPFVIEKNGDYQGLAVTLWKDVATQLERPYELHPVSLNNLLTGVEAGKYDIGIGALTITSQRESVIDFSQPFHNAGLAVAVPSNNTSTWWAVTKRFVSFEFLKVILVLSGVLFVAGALVWFFERKENPEEFSEQPINGLGSGFWWAAVTMTTVGYGDKSPRSLGGRAVSLIWMFTCVIIISSFTASIASSLTVSQFQSKVSSASDLPNARVATLGNSATAAWLEQQNIGYESFTDLNAALKKLNAGQLDAVVYDEPILRYSMRTNALNNIRLLPERVLPQDYGFVLPQGSELWEPLNRALLDTVQSAQWRSELQRYLGQ</sequence>
<keyword evidence="8" id="KW-0325">Glycoprotein</keyword>
<dbReference type="SMART" id="SM00079">
    <property type="entry name" value="PBPe"/>
    <property type="match status" value="1"/>
</dbReference>
<keyword evidence="9" id="KW-0407">Ion channel</keyword>
<gene>
    <name evidence="14" type="ORF">CEW91_00405</name>
</gene>
<dbReference type="PANTHER" id="PTHR18966">
    <property type="entry name" value="IONOTROPIC GLUTAMATE RECEPTOR"/>
    <property type="match status" value="1"/>
</dbReference>
<evidence type="ECO:0000256" key="3">
    <source>
        <dbReference type="ARBA" id="ARBA00022692"/>
    </source>
</evidence>
<dbReference type="InterPro" id="IPR015683">
    <property type="entry name" value="Ionotropic_Glu_rcpt"/>
</dbReference>
<dbReference type="RefSeq" id="WP_088767166.1">
    <property type="nucleotide sequence ID" value="NZ_CP022133.1"/>
</dbReference>
<organism evidence="14 15">
    <name type="scientific">Idiomarina piscisalsi</name>
    <dbReference type="NCBI Taxonomy" id="1096243"/>
    <lineage>
        <taxon>Bacteria</taxon>
        <taxon>Pseudomonadati</taxon>
        <taxon>Pseudomonadota</taxon>
        <taxon>Gammaproteobacteria</taxon>
        <taxon>Alteromonadales</taxon>
        <taxon>Idiomarinaceae</taxon>
        <taxon>Idiomarina</taxon>
    </lineage>
</organism>